<dbReference type="WBParaSite" id="PTRK_0000593900.1">
    <property type="protein sequence ID" value="PTRK_0000593900.1"/>
    <property type="gene ID" value="PTRK_0000593900"/>
</dbReference>
<proteinExistence type="predicted"/>
<evidence type="ECO:0000313" key="2">
    <source>
        <dbReference type="Proteomes" id="UP000038045"/>
    </source>
</evidence>
<evidence type="ECO:0000256" key="1">
    <source>
        <dbReference type="SAM" id="MobiDB-lite"/>
    </source>
</evidence>
<feature type="region of interest" description="Disordered" evidence="1">
    <location>
        <begin position="16"/>
        <end position="40"/>
    </location>
</feature>
<feature type="compositionally biased region" description="Basic and acidic residues" evidence="1">
    <location>
        <begin position="21"/>
        <end position="30"/>
    </location>
</feature>
<keyword evidence="2" id="KW-1185">Reference proteome</keyword>
<name>A0A0N4ZE85_PARTI</name>
<reference evidence="3" key="1">
    <citation type="submission" date="2017-02" db="UniProtKB">
        <authorList>
            <consortium name="WormBaseParasite"/>
        </authorList>
    </citation>
    <scope>IDENTIFICATION</scope>
</reference>
<organism evidence="2 3">
    <name type="scientific">Parastrongyloides trichosuri</name>
    <name type="common">Possum-specific nematode worm</name>
    <dbReference type="NCBI Taxonomy" id="131310"/>
    <lineage>
        <taxon>Eukaryota</taxon>
        <taxon>Metazoa</taxon>
        <taxon>Ecdysozoa</taxon>
        <taxon>Nematoda</taxon>
        <taxon>Chromadorea</taxon>
        <taxon>Rhabditida</taxon>
        <taxon>Tylenchina</taxon>
        <taxon>Panagrolaimomorpha</taxon>
        <taxon>Strongyloidoidea</taxon>
        <taxon>Strongyloididae</taxon>
        <taxon>Parastrongyloides</taxon>
    </lineage>
</organism>
<dbReference type="Proteomes" id="UP000038045">
    <property type="component" value="Unplaced"/>
</dbReference>
<sequence length="341" mass="39863">MFKVPMKEHRRVVTVVSGTRSGDKSTKDDASNNSNDKAKITVGKNSSNFEKLFIRIGEKNENVRETPKNDLNFIKDIAESFQNVHCSFSLNCETEKPTGTLVIKASTKNSLVNRERLFEKRLEKRFEKRYEKRLEKQAEKRIDKSEEKEGLTKQDSVDDKNVVKAYSKRECKKILNLSQENFCIWLSNEIGDMLDIVQIYKNVNHRYELPDNCRETLKYTENHSELSSTELHEALREVYSRIVFTFVLQFSSSISKVSFRKGLINLCHTLKICLHSIIIEMEVKKTRLFSFLNKFDERYQKGQVHGEQTECLRDQLTSNMDKVKNLLNLGERNILDYISEH</sequence>
<accession>A0A0N4ZE85</accession>
<dbReference type="AlphaFoldDB" id="A0A0N4ZE85"/>
<protein>
    <submittedName>
        <fullName evidence="3">Dynein_attach_N domain-containing protein</fullName>
    </submittedName>
</protein>
<evidence type="ECO:0000313" key="3">
    <source>
        <dbReference type="WBParaSite" id="PTRK_0000593900.1"/>
    </source>
</evidence>